<feature type="domain" description="Pterin-binding" evidence="11">
    <location>
        <begin position="4"/>
        <end position="259"/>
    </location>
</feature>
<evidence type="ECO:0000256" key="6">
    <source>
        <dbReference type="ARBA" id="ARBA00022679"/>
    </source>
</evidence>
<sequence length="271" mass="28965">MGRPLLVGILNITADSFSDGGRYLAAEDAVAHARRLWSEGADIVELGPAASHPGAQQVTAAEETRRLTVVIDRLIAEGVPVSVDSFLPETQRFAAARGAMYVNDIQGFPDPAQYEELADTDCRLIVMHSVQRMGPATQMKTDPAAVWAGIEEFFAERLAALEAAGIGRERLVIDPGLGYFLGTSPEPSLRVLAHLEQLKARFDVPVLVSPSRKSFLRTLTGSSLSEIGPATLAAELYAACHGADYIRTHDVAAIRDALTVFNALDAAKVGA</sequence>
<name>A0ABU4F712_9ACTN</name>
<dbReference type="InterPro" id="IPR045031">
    <property type="entry name" value="DHP_synth-like"/>
</dbReference>
<dbReference type="Pfam" id="PF00809">
    <property type="entry name" value="Pterin_bind"/>
    <property type="match status" value="1"/>
</dbReference>
<evidence type="ECO:0000256" key="8">
    <source>
        <dbReference type="ARBA" id="ARBA00022842"/>
    </source>
</evidence>
<reference evidence="12 13" key="1">
    <citation type="submission" date="2023-10" db="EMBL/GenBank/DDBJ databases">
        <title>Characterization of rhizosphere-enriched actinobacteria from wheat plants lab-grown on chernevaya soil.</title>
        <authorList>
            <person name="Tikhonova E.N."/>
            <person name="Konopkin A."/>
            <person name="Kravchenko I.K."/>
        </authorList>
    </citation>
    <scope>NUCLEOTIDE SEQUENCE [LARGE SCALE GENOMIC DNA]</scope>
    <source>
        <strain evidence="12 13">RR29</strain>
    </source>
</reference>
<dbReference type="InterPro" id="IPR000489">
    <property type="entry name" value="Pterin-binding_dom"/>
</dbReference>
<dbReference type="EMBL" id="JAWMAJ010000019">
    <property type="protein sequence ID" value="MDV7215895.1"/>
    <property type="molecule type" value="Genomic_DNA"/>
</dbReference>
<dbReference type="RefSeq" id="WP_317770673.1">
    <property type="nucleotide sequence ID" value="NZ_JAWMAJ010000019.1"/>
</dbReference>
<keyword evidence="6 10" id="KW-0808">Transferase</keyword>
<protein>
    <recommendedName>
        <fullName evidence="5 10">Dihydropteroate synthase</fullName>
        <shortName evidence="10">DHPS</shortName>
        <ecNumber evidence="5 10">2.5.1.15</ecNumber>
    </recommendedName>
    <alternativeName>
        <fullName evidence="10">Dihydropteroate pyrophosphorylase</fullName>
    </alternativeName>
</protein>
<dbReference type="EC" id="2.5.1.15" evidence="5 10"/>
<evidence type="ECO:0000256" key="3">
    <source>
        <dbReference type="ARBA" id="ARBA00004763"/>
    </source>
</evidence>
<dbReference type="SUPFAM" id="SSF51717">
    <property type="entry name" value="Dihydropteroate synthetase-like"/>
    <property type="match status" value="1"/>
</dbReference>
<dbReference type="PANTHER" id="PTHR20941">
    <property type="entry name" value="FOLATE SYNTHESIS PROTEINS"/>
    <property type="match status" value="1"/>
</dbReference>
<comment type="pathway">
    <text evidence="3 10">Cofactor biosynthesis; tetrahydrofolate biosynthesis; 7,8-dihydrofolate from 2-amino-4-hydroxy-6-hydroxymethyl-7,8-dihydropteridine diphosphate and 4-aminobenzoate: step 1/2.</text>
</comment>
<organism evidence="12 13">
    <name type="scientific">Streptomyces prunicolor</name>
    <dbReference type="NCBI Taxonomy" id="67348"/>
    <lineage>
        <taxon>Bacteria</taxon>
        <taxon>Bacillati</taxon>
        <taxon>Actinomycetota</taxon>
        <taxon>Actinomycetes</taxon>
        <taxon>Kitasatosporales</taxon>
        <taxon>Streptomycetaceae</taxon>
        <taxon>Streptomyces</taxon>
    </lineage>
</organism>
<comment type="cofactor">
    <cofactor evidence="2 10">
        <name>Mg(2+)</name>
        <dbReference type="ChEBI" id="CHEBI:18420"/>
    </cofactor>
</comment>
<dbReference type="Proteomes" id="UP001187346">
    <property type="component" value="Unassembled WGS sequence"/>
</dbReference>
<dbReference type="PROSITE" id="PS00792">
    <property type="entry name" value="DHPS_1"/>
    <property type="match status" value="1"/>
</dbReference>
<comment type="similarity">
    <text evidence="4 10">Belongs to the DHPS family.</text>
</comment>
<evidence type="ECO:0000313" key="12">
    <source>
        <dbReference type="EMBL" id="MDV7215895.1"/>
    </source>
</evidence>
<keyword evidence="9 10" id="KW-0289">Folate biosynthesis</keyword>
<evidence type="ECO:0000256" key="10">
    <source>
        <dbReference type="RuleBase" id="RU361205"/>
    </source>
</evidence>
<dbReference type="InterPro" id="IPR011005">
    <property type="entry name" value="Dihydropteroate_synth-like_sf"/>
</dbReference>
<comment type="caution">
    <text evidence="12">The sequence shown here is derived from an EMBL/GenBank/DDBJ whole genome shotgun (WGS) entry which is preliminary data.</text>
</comment>
<evidence type="ECO:0000256" key="2">
    <source>
        <dbReference type="ARBA" id="ARBA00001946"/>
    </source>
</evidence>
<evidence type="ECO:0000256" key="5">
    <source>
        <dbReference type="ARBA" id="ARBA00012458"/>
    </source>
</evidence>
<evidence type="ECO:0000313" key="13">
    <source>
        <dbReference type="Proteomes" id="UP001187346"/>
    </source>
</evidence>
<gene>
    <name evidence="12" type="primary">folP</name>
    <name evidence="12" type="ORF">R5A26_08020</name>
</gene>
<dbReference type="PANTHER" id="PTHR20941:SF1">
    <property type="entry name" value="FOLIC ACID SYNTHESIS PROTEIN FOL1"/>
    <property type="match status" value="1"/>
</dbReference>
<evidence type="ECO:0000256" key="1">
    <source>
        <dbReference type="ARBA" id="ARBA00000012"/>
    </source>
</evidence>
<proteinExistence type="inferred from homology"/>
<dbReference type="Gene3D" id="3.20.20.20">
    <property type="entry name" value="Dihydropteroate synthase-like"/>
    <property type="match status" value="1"/>
</dbReference>
<comment type="catalytic activity">
    <reaction evidence="1">
        <text>(7,8-dihydropterin-6-yl)methyl diphosphate + 4-aminobenzoate = 7,8-dihydropteroate + diphosphate</text>
        <dbReference type="Rhea" id="RHEA:19949"/>
        <dbReference type="ChEBI" id="CHEBI:17836"/>
        <dbReference type="ChEBI" id="CHEBI:17839"/>
        <dbReference type="ChEBI" id="CHEBI:33019"/>
        <dbReference type="ChEBI" id="CHEBI:72950"/>
        <dbReference type="EC" id="2.5.1.15"/>
    </reaction>
</comment>
<keyword evidence="7 10" id="KW-0479">Metal-binding</keyword>
<dbReference type="CDD" id="cd00739">
    <property type="entry name" value="DHPS"/>
    <property type="match status" value="1"/>
</dbReference>
<dbReference type="InterPro" id="IPR006390">
    <property type="entry name" value="DHP_synth_dom"/>
</dbReference>
<keyword evidence="8 10" id="KW-0460">Magnesium</keyword>
<dbReference type="NCBIfam" id="TIGR01496">
    <property type="entry name" value="DHPS"/>
    <property type="match status" value="1"/>
</dbReference>
<dbReference type="GO" id="GO:0004156">
    <property type="term" value="F:dihydropteroate synthase activity"/>
    <property type="evidence" value="ECO:0007669"/>
    <property type="project" value="UniProtKB-EC"/>
</dbReference>
<evidence type="ECO:0000256" key="4">
    <source>
        <dbReference type="ARBA" id="ARBA00009503"/>
    </source>
</evidence>
<evidence type="ECO:0000256" key="7">
    <source>
        <dbReference type="ARBA" id="ARBA00022723"/>
    </source>
</evidence>
<dbReference type="PROSITE" id="PS50972">
    <property type="entry name" value="PTERIN_BINDING"/>
    <property type="match status" value="1"/>
</dbReference>
<evidence type="ECO:0000256" key="9">
    <source>
        <dbReference type="ARBA" id="ARBA00022909"/>
    </source>
</evidence>
<comment type="function">
    <text evidence="10">Catalyzes the condensation of para-aminobenzoate (pABA) with 6-hydroxymethyl-7,8-dihydropterin diphosphate (DHPt-PP) to form 7,8-dihydropteroate (H2Pte), the immediate precursor of folate derivatives.</text>
</comment>
<keyword evidence="13" id="KW-1185">Reference proteome</keyword>
<accession>A0ABU4F712</accession>
<evidence type="ECO:0000259" key="11">
    <source>
        <dbReference type="PROSITE" id="PS50972"/>
    </source>
</evidence>